<accession>A0AAC9KAN5</accession>
<dbReference type="PANTHER" id="PTHR11895">
    <property type="entry name" value="TRANSAMIDASE"/>
    <property type="match status" value="1"/>
</dbReference>
<evidence type="ECO:0000313" key="4">
    <source>
        <dbReference type="Proteomes" id="UP000182373"/>
    </source>
</evidence>
<dbReference type="GO" id="GO:0004039">
    <property type="term" value="F:allophanate hydrolase activity"/>
    <property type="evidence" value="ECO:0007669"/>
    <property type="project" value="UniProtKB-EC"/>
</dbReference>
<dbReference type="InterPro" id="IPR036928">
    <property type="entry name" value="AS_sf"/>
</dbReference>
<dbReference type="InterPro" id="IPR023631">
    <property type="entry name" value="Amidase_dom"/>
</dbReference>
<feature type="domain" description="Amidase" evidence="1">
    <location>
        <begin position="23"/>
        <end position="432"/>
    </location>
</feature>
<dbReference type="Gene3D" id="1.20.58.1700">
    <property type="match status" value="1"/>
</dbReference>
<protein>
    <submittedName>
        <fullName evidence="3">Allophanate hydrolase</fullName>
        <ecNumber evidence="3">3.5.1.54</ecNumber>
    </submittedName>
</protein>
<sequence length="592" mass="62554">MTLSMTLAGIQAFLAQGGTVEQVVTEAYDRITRYGDKAVWIALRPREEVLAEARALDASPAAKQPLYGVPFAVKDNIDVAGLPCSAACPAFTYSPDRDATVVARLRAAGAIVLGKTNLDQFATGLVGTRSPFGAPRCVFDQEYISGGSSSGSAVAVAAGLVAFSLGTDTAGSGRVPAAFNNLVGVKPTKGLLSTSGVVPACRSLDCVTVFAASVAEGTQIRRVAEGYDAADPYSRPSQKRRLPHVGIRLGVPGQDQREFYGNTAYAALYQRALDEMISLGAELVEIDFAPFRDAAKLLYGGPWVAERLAAVGDHLSRAPDSFDPVVRSIVESANTLSAVDAFRGQYELAALTHQANTQWARMDMLLLPTAPTIHKVEAVMADPVRLNSQLGHYTNFVNLLDCAAIAVPAGFTETGLPFGVTLVGPAFSDDSLALIADRLHRQLESSYGQHRASLPNPALQEADPGQIALAVVGAHLSGQPLHWQLTERNATLLARTRTAPDYRLYALADTTPPKPGLVADPEFTGDGIEIEVWSMDAEAFGTFTALVPAPLAIGTLRLADGTSVKGFVCEPAGLAGAQDITKFGGWRAYLAQ</sequence>
<evidence type="ECO:0000259" key="1">
    <source>
        <dbReference type="Pfam" id="PF01425"/>
    </source>
</evidence>
<feature type="domain" description="Allophanate hydrolase C-terminal" evidence="2">
    <location>
        <begin position="468"/>
        <end position="591"/>
    </location>
</feature>
<dbReference type="NCBIfam" id="NF006043">
    <property type="entry name" value="PRK08186.1"/>
    <property type="match status" value="1"/>
</dbReference>
<dbReference type="RefSeq" id="WP_072572926.1">
    <property type="nucleotide sequence ID" value="NZ_CP018191.1"/>
</dbReference>
<proteinExistence type="predicted"/>
<dbReference type="Proteomes" id="UP000182373">
    <property type="component" value="Chromosome"/>
</dbReference>
<dbReference type="Gene3D" id="3.10.490.10">
    <property type="entry name" value="Gamma-glutamyl cyclotransferase-like"/>
    <property type="match status" value="1"/>
</dbReference>
<dbReference type="Pfam" id="PF01425">
    <property type="entry name" value="Amidase"/>
    <property type="match status" value="1"/>
</dbReference>
<dbReference type="Pfam" id="PF21986">
    <property type="entry name" value="AH_C"/>
    <property type="match status" value="1"/>
</dbReference>
<reference evidence="4" key="1">
    <citation type="submission" date="2016-11" db="EMBL/GenBank/DDBJ databases">
        <title>Comparative genomic and phenotypic analysis of Granulibacter bethesdensis clinical isolates from patients with chronic granulomatous disease.</title>
        <authorList>
            <person name="Zarember K.A."/>
            <person name="Porcella S.F."/>
            <person name="Chu J."/>
            <person name="Ding L."/>
            <person name="Dahlstrom E."/>
            <person name="Barbian K."/>
            <person name="Martens C."/>
            <person name="Sykora L."/>
            <person name="Kramer S."/>
            <person name="Pettinato A.M."/>
            <person name="Hong H."/>
            <person name="Wald G."/>
            <person name="Berg L.J."/>
            <person name="Rogge L.S."/>
            <person name="Greenberg D.E."/>
            <person name="Falcone E.L."/>
            <person name="Neves J.F."/>
            <person name="Simoes M.J."/>
            <person name="Casal M."/>
            <person name="Rodriguez-Lopez F.C."/>
            <person name="Zelazny A."/>
            <person name="Gallin J.I."/>
            <person name="Holland S.M."/>
        </authorList>
    </citation>
    <scope>NUCLEOTIDE SEQUENCE [LARGE SCALE GENOMIC DNA]</scope>
    <source>
        <strain evidence="4">NIH9.1</strain>
    </source>
</reference>
<dbReference type="InterPro" id="IPR053844">
    <property type="entry name" value="AH_C"/>
</dbReference>
<dbReference type="EC" id="3.5.1.54" evidence="3"/>
<keyword evidence="3" id="KW-0378">Hydrolase</keyword>
<dbReference type="NCBIfam" id="TIGR02713">
    <property type="entry name" value="allophanate_hyd"/>
    <property type="match status" value="1"/>
</dbReference>
<gene>
    <name evidence="3" type="ORF">GbCGDNIH9_1744</name>
</gene>
<name>A0AAC9KAN5_9PROT</name>
<dbReference type="InterPro" id="IPR014085">
    <property type="entry name" value="Allophanate_hydrolase"/>
</dbReference>
<dbReference type="EMBL" id="CP018191">
    <property type="protein sequence ID" value="APH55046.1"/>
    <property type="molecule type" value="Genomic_DNA"/>
</dbReference>
<evidence type="ECO:0000259" key="2">
    <source>
        <dbReference type="Pfam" id="PF21986"/>
    </source>
</evidence>
<organism evidence="3 4">
    <name type="scientific">Granulibacter bethesdensis</name>
    <dbReference type="NCBI Taxonomy" id="364410"/>
    <lineage>
        <taxon>Bacteria</taxon>
        <taxon>Pseudomonadati</taxon>
        <taxon>Pseudomonadota</taxon>
        <taxon>Alphaproteobacteria</taxon>
        <taxon>Acetobacterales</taxon>
        <taxon>Acetobacteraceae</taxon>
        <taxon>Granulibacter</taxon>
    </lineage>
</organism>
<dbReference type="AlphaFoldDB" id="A0AAC9KAN5"/>
<dbReference type="PANTHER" id="PTHR11895:SF169">
    <property type="entry name" value="GLUTAMYL-TRNA(GLN) AMIDOTRANSFERASE"/>
    <property type="match status" value="1"/>
</dbReference>
<dbReference type="Gene3D" id="3.90.1300.10">
    <property type="entry name" value="Amidase signature (AS) domain"/>
    <property type="match status" value="1"/>
</dbReference>
<dbReference type="InterPro" id="IPR000120">
    <property type="entry name" value="Amidase"/>
</dbReference>
<evidence type="ECO:0000313" key="3">
    <source>
        <dbReference type="EMBL" id="APH55046.1"/>
    </source>
</evidence>
<dbReference type="SUPFAM" id="SSF75304">
    <property type="entry name" value="Amidase signature (AS) enzymes"/>
    <property type="match status" value="1"/>
</dbReference>